<organism evidence="1 2">
    <name type="scientific">Sphingomonas psychrolutea</name>
    <dbReference type="NCBI Taxonomy" id="1259676"/>
    <lineage>
        <taxon>Bacteria</taxon>
        <taxon>Pseudomonadati</taxon>
        <taxon>Pseudomonadota</taxon>
        <taxon>Alphaproteobacteria</taxon>
        <taxon>Sphingomonadales</taxon>
        <taxon>Sphingomonadaceae</taxon>
        <taxon>Sphingomonas</taxon>
    </lineage>
</organism>
<accession>A0ABQ6EGL2</accession>
<comment type="caution">
    <text evidence="1">The sequence shown here is derived from an EMBL/GenBank/DDBJ whole genome shotgun (WGS) entry which is preliminary data.</text>
</comment>
<protein>
    <submittedName>
        <fullName evidence="1">Uncharacterized protein</fullName>
    </submittedName>
</protein>
<dbReference type="Proteomes" id="UP001157117">
    <property type="component" value="Unassembled WGS sequence"/>
</dbReference>
<dbReference type="EMBL" id="BSPT01000074">
    <property type="protein sequence ID" value="GLT06778.1"/>
    <property type="molecule type" value="Genomic_DNA"/>
</dbReference>
<name>A0ABQ6EGL2_9SPHN</name>
<gene>
    <name evidence="1" type="ORF">GCM10007926_37160</name>
</gene>
<keyword evidence="2" id="KW-1185">Reference proteome</keyword>
<sequence>MQCFDASTDTFRDLCRGLHICSGHNQSDLFTAVTCGNIAQPARGCLDHGANGAKAIIPNLMAMFVI</sequence>
<reference evidence="2" key="1">
    <citation type="journal article" date="2019" name="Int. J. Syst. Evol. Microbiol.">
        <title>The Global Catalogue of Microorganisms (GCM) 10K type strain sequencing project: providing services to taxonomists for standard genome sequencing and annotation.</title>
        <authorList>
            <consortium name="The Broad Institute Genomics Platform"/>
            <consortium name="The Broad Institute Genome Sequencing Center for Infectious Disease"/>
            <person name="Wu L."/>
            <person name="Ma J."/>
        </authorList>
    </citation>
    <scope>NUCLEOTIDE SEQUENCE [LARGE SCALE GENOMIC DNA]</scope>
    <source>
        <strain evidence="2">NBRC 109639</strain>
    </source>
</reference>
<evidence type="ECO:0000313" key="2">
    <source>
        <dbReference type="Proteomes" id="UP001157117"/>
    </source>
</evidence>
<evidence type="ECO:0000313" key="1">
    <source>
        <dbReference type="EMBL" id="GLT06778.1"/>
    </source>
</evidence>
<proteinExistence type="predicted"/>